<dbReference type="EMBL" id="GBRH01229480">
    <property type="protein sequence ID" value="JAD68415.1"/>
    <property type="molecule type" value="Transcribed_RNA"/>
</dbReference>
<evidence type="ECO:0000313" key="1">
    <source>
        <dbReference type="EMBL" id="JAD68415.1"/>
    </source>
</evidence>
<proteinExistence type="predicted"/>
<organism evidence="1">
    <name type="scientific">Arundo donax</name>
    <name type="common">Giant reed</name>
    <name type="synonym">Donax arundinaceus</name>
    <dbReference type="NCBI Taxonomy" id="35708"/>
    <lineage>
        <taxon>Eukaryota</taxon>
        <taxon>Viridiplantae</taxon>
        <taxon>Streptophyta</taxon>
        <taxon>Embryophyta</taxon>
        <taxon>Tracheophyta</taxon>
        <taxon>Spermatophyta</taxon>
        <taxon>Magnoliopsida</taxon>
        <taxon>Liliopsida</taxon>
        <taxon>Poales</taxon>
        <taxon>Poaceae</taxon>
        <taxon>PACMAD clade</taxon>
        <taxon>Arundinoideae</taxon>
        <taxon>Arundineae</taxon>
        <taxon>Arundo</taxon>
    </lineage>
</organism>
<accession>A0A0A9C4T8</accession>
<name>A0A0A9C4T8_ARUDO</name>
<sequence>MNQGIGYI</sequence>
<reference evidence="1" key="1">
    <citation type="submission" date="2014-09" db="EMBL/GenBank/DDBJ databases">
        <authorList>
            <person name="Magalhaes I.L.F."/>
            <person name="Oliveira U."/>
            <person name="Santos F.R."/>
            <person name="Vidigal T.H.D.A."/>
            <person name="Brescovit A.D."/>
            <person name="Santos A.J."/>
        </authorList>
    </citation>
    <scope>NUCLEOTIDE SEQUENCE</scope>
    <source>
        <tissue evidence="1">Shoot tissue taken approximately 20 cm above the soil surface</tissue>
    </source>
</reference>
<reference evidence="1" key="2">
    <citation type="journal article" date="2015" name="Data Brief">
        <title>Shoot transcriptome of the giant reed, Arundo donax.</title>
        <authorList>
            <person name="Barrero R.A."/>
            <person name="Guerrero F.D."/>
            <person name="Moolhuijzen P."/>
            <person name="Goolsby J.A."/>
            <person name="Tidwell J."/>
            <person name="Bellgard S.E."/>
            <person name="Bellgard M.I."/>
        </authorList>
    </citation>
    <scope>NUCLEOTIDE SEQUENCE</scope>
    <source>
        <tissue evidence="1">Shoot tissue taken approximately 20 cm above the soil surface</tissue>
    </source>
</reference>
<protein>
    <submittedName>
        <fullName evidence="1">Uncharacterized protein</fullName>
    </submittedName>
</protein>